<dbReference type="OrthoDB" id="2897512at2759"/>
<reference evidence="3" key="1">
    <citation type="journal article" date="2017" name="Nat. Ecol. Evol.">
        <title>Genome expansion and lineage-specific genetic innovations in the forest pathogenic fungi Armillaria.</title>
        <authorList>
            <person name="Sipos G."/>
            <person name="Prasanna A.N."/>
            <person name="Walter M.C."/>
            <person name="O'Connor E."/>
            <person name="Balint B."/>
            <person name="Krizsan K."/>
            <person name="Kiss B."/>
            <person name="Hess J."/>
            <person name="Varga T."/>
            <person name="Slot J."/>
            <person name="Riley R."/>
            <person name="Boka B."/>
            <person name="Rigling D."/>
            <person name="Barry K."/>
            <person name="Lee J."/>
            <person name="Mihaltcheva S."/>
            <person name="LaButti K."/>
            <person name="Lipzen A."/>
            <person name="Waldron R."/>
            <person name="Moloney N.M."/>
            <person name="Sperisen C."/>
            <person name="Kredics L."/>
            <person name="Vagvoelgyi C."/>
            <person name="Patrignani A."/>
            <person name="Fitzpatrick D."/>
            <person name="Nagy I."/>
            <person name="Doyle S."/>
            <person name="Anderson J.B."/>
            <person name="Grigoriev I.V."/>
            <person name="Gueldener U."/>
            <person name="Muensterkoetter M."/>
            <person name="Nagy L.G."/>
        </authorList>
    </citation>
    <scope>NUCLEOTIDE SEQUENCE [LARGE SCALE GENOMIC DNA]</scope>
    <source>
        <strain evidence="3">C18/9</strain>
    </source>
</reference>
<dbReference type="AlphaFoldDB" id="A0A284R626"/>
<evidence type="ECO:0000256" key="1">
    <source>
        <dbReference type="SAM" id="Phobius"/>
    </source>
</evidence>
<evidence type="ECO:0000313" key="2">
    <source>
        <dbReference type="EMBL" id="SJL04166.1"/>
    </source>
</evidence>
<accession>A0A284R626</accession>
<keyword evidence="1" id="KW-1133">Transmembrane helix</keyword>
<name>A0A284R626_ARMOS</name>
<keyword evidence="1" id="KW-0472">Membrane</keyword>
<dbReference type="EMBL" id="FUEG01000004">
    <property type="protein sequence ID" value="SJL04166.1"/>
    <property type="molecule type" value="Genomic_DNA"/>
</dbReference>
<sequence length="96" mass="10330">MITNNQFIQTTSYLFAIAIAMALSVLALVRDILALLTFSALFPAHEYPHIAVTVKVEITQYSTTSIEPSVSSDSTLITVSSECYSGARVGKRSGLS</sequence>
<gene>
    <name evidence="2" type="ORF">ARMOST_07526</name>
</gene>
<proteinExistence type="predicted"/>
<keyword evidence="1" id="KW-0812">Transmembrane</keyword>
<feature type="transmembrane region" description="Helical" evidence="1">
    <location>
        <begin position="12"/>
        <end position="29"/>
    </location>
</feature>
<protein>
    <submittedName>
        <fullName evidence="2">Uncharacterized protein</fullName>
    </submittedName>
</protein>
<dbReference type="Proteomes" id="UP000219338">
    <property type="component" value="Unassembled WGS sequence"/>
</dbReference>
<organism evidence="2 3">
    <name type="scientific">Armillaria ostoyae</name>
    <name type="common">Armillaria root rot fungus</name>
    <dbReference type="NCBI Taxonomy" id="47428"/>
    <lineage>
        <taxon>Eukaryota</taxon>
        <taxon>Fungi</taxon>
        <taxon>Dikarya</taxon>
        <taxon>Basidiomycota</taxon>
        <taxon>Agaricomycotina</taxon>
        <taxon>Agaricomycetes</taxon>
        <taxon>Agaricomycetidae</taxon>
        <taxon>Agaricales</taxon>
        <taxon>Marasmiineae</taxon>
        <taxon>Physalacriaceae</taxon>
        <taxon>Armillaria</taxon>
    </lineage>
</organism>
<evidence type="ECO:0000313" key="3">
    <source>
        <dbReference type="Proteomes" id="UP000219338"/>
    </source>
</evidence>
<keyword evidence="3" id="KW-1185">Reference proteome</keyword>